<dbReference type="Proteomes" id="UP000289996">
    <property type="component" value="Unassembled WGS sequence"/>
</dbReference>
<keyword evidence="1" id="KW-0472">Membrane</keyword>
<feature type="transmembrane region" description="Helical" evidence="1">
    <location>
        <begin position="190"/>
        <end position="210"/>
    </location>
</feature>
<dbReference type="Pfam" id="PF06149">
    <property type="entry name" value="DUF969"/>
    <property type="match status" value="1"/>
</dbReference>
<evidence type="ECO:0000313" key="3">
    <source>
        <dbReference type="Proteomes" id="UP000289996"/>
    </source>
</evidence>
<feature type="transmembrane region" description="Helical" evidence="1">
    <location>
        <begin position="57"/>
        <end position="76"/>
    </location>
</feature>
<keyword evidence="1" id="KW-1133">Transmembrane helix</keyword>
<accession>A0A660E3E9</accession>
<evidence type="ECO:0000256" key="1">
    <source>
        <dbReference type="SAM" id="Phobius"/>
    </source>
</evidence>
<sequence length="229" mass="24774">MEYLKLIGIAIIILGFAFKLDTIAVVIVSAVATALVAGISVPDLLTLLGKSFIENRVVSLFFLTLPMIGVIERHGLKEAAVNAIQKLKNLTPGRILNLYLLIREVACAFGITLSGQVQFVRPLISPMVQAAASAHEKLTPKQVDLIKGRSAAVDNFGNFYAQNLFVASGGVLLMASTMKSLGHAIEPTSIVLYSIPMAIITLVITSLYNIHFDRQFNLKGNQKSEANHD</sequence>
<dbReference type="EMBL" id="UYIG01000185">
    <property type="protein sequence ID" value="VDG30294.1"/>
    <property type="molecule type" value="Genomic_DNA"/>
</dbReference>
<dbReference type="RefSeq" id="WP_130847493.1">
    <property type="nucleotide sequence ID" value="NZ_UYIE01000130.1"/>
</dbReference>
<name>A0A660E3E9_9LACO</name>
<evidence type="ECO:0008006" key="4">
    <source>
        <dbReference type="Google" id="ProtNLM"/>
    </source>
</evidence>
<proteinExistence type="predicted"/>
<organism evidence="2 3">
    <name type="scientific">Lactiplantibacillus mudanjiangensis</name>
    <dbReference type="NCBI Taxonomy" id="1296538"/>
    <lineage>
        <taxon>Bacteria</taxon>
        <taxon>Bacillati</taxon>
        <taxon>Bacillota</taxon>
        <taxon>Bacilli</taxon>
        <taxon>Lactobacillales</taxon>
        <taxon>Lactobacillaceae</taxon>
        <taxon>Lactiplantibacillus</taxon>
    </lineage>
</organism>
<gene>
    <name evidence="2" type="ORF">MUDAN_MDHGFNIF_01845</name>
</gene>
<evidence type="ECO:0000313" key="2">
    <source>
        <dbReference type="EMBL" id="VDG30294.1"/>
    </source>
</evidence>
<keyword evidence="1" id="KW-0812">Transmembrane</keyword>
<dbReference type="AlphaFoldDB" id="A0A660E3E9"/>
<feature type="transmembrane region" description="Helical" evidence="1">
    <location>
        <begin position="7"/>
        <end position="37"/>
    </location>
</feature>
<dbReference type="OrthoDB" id="80065at2"/>
<protein>
    <recommendedName>
        <fullName evidence="4">DUF969 domain-containing protein</fullName>
    </recommendedName>
</protein>
<reference evidence="2 3" key="1">
    <citation type="submission" date="2018-11" db="EMBL/GenBank/DDBJ databases">
        <authorList>
            <person name="Wuyts S."/>
        </authorList>
    </citation>
    <scope>NUCLEOTIDE SEQUENCE [LARGE SCALE GENOMIC DNA]</scope>
    <source>
        <strain evidence="2">Lactobacillus mudanjiangensis AMBF249</strain>
    </source>
</reference>
<feature type="transmembrane region" description="Helical" evidence="1">
    <location>
        <begin position="159"/>
        <end position="178"/>
    </location>
</feature>
<keyword evidence="3" id="KW-1185">Reference proteome</keyword>
<dbReference type="InterPro" id="IPR010374">
    <property type="entry name" value="DUF969"/>
</dbReference>